<evidence type="ECO:0000313" key="1">
    <source>
        <dbReference type="EMBL" id="MDC2889337.1"/>
    </source>
</evidence>
<keyword evidence="2" id="KW-1185">Reference proteome</keyword>
<evidence type="ECO:0008006" key="3">
    <source>
        <dbReference type="Google" id="ProtNLM"/>
    </source>
</evidence>
<accession>A0ABT5FEF2</accession>
<dbReference type="RefSeq" id="WP_272180792.1">
    <property type="nucleotide sequence ID" value="NZ_JAQOMS010000002.1"/>
</dbReference>
<name>A0ABT5FEF2_9GAMM</name>
<gene>
    <name evidence="1" type="ORF">PN838_11775</name>
</gene>
<dbReference type="EMBL" id="JAQOMS010000002">
    <property type="protein sequence ID" value="MDC2889337.1"/>
    <property type="molecule type" value="Genomic_DNA"/>
</dbReference>
<evidence type="ECO:0000313" key="2">
    <source>
        <dbReference type="Proteomes" id="UP001528411"/>
    </source>
</evidence>
<protein>
    <recommendedName>
        <fullName evidence="3">DUF4825 domain-containing protein</fullName>
    </recommendedName>
</protein>
<sequence>MKKIAVFLTVAVAVTLLYLNTGLGFKFTEVVGTPEVRAIKHRFSNDIAVQPAIIDYQIEDGYAFGFRLPAYEASCENSKYTSSLLSLDGVYFILNLSNDSYVEFNQSDKFYKHLSSKGLEKGLNLTSAELDKVVATYDSRYKEFGYFDTCKPL</sequence>
<organism evidence="1 2">
    <name type="scientific">Psychrosphaera algicola</name>
    <dbReference type="NCBI Taxonomy" id="3023714"/>
    <lineage>
        <taxon>Bacteria</taxon>
        <taxon>Pseudomonadati</taxon>
        <taxon>Pseudomonadota</taxon>
        <taxon>Gammaproteobacteria</taxon>
        <taxon>Alteromonadales</taxon>
        <taxon>Pseudoalteromonadaceae</taxon>
        <taxon>Psychrosphaera</taxon>
    </lineage>
</organism>
<dbReference type="Proteomes" id="UP001528411">
    <property type="component" value="Unassembled WGS sequence"/>
</dbReference>
<proteinExistence type="predicted"/>
<comment type="caution">
    <text evidence="1">The sequence shown here is derived from an EMBL/GenBank/DDBJ whole genome shotgun (WGS) entry which is preliminary data.</text>
</comment>
<reference evidence="1 2" key="1">
    <citation type="submission" date="2023-01" db="EMBL/GenBank/DDBJ databases">
        <title>Psychrosphaera sp. nov., isolated from marine algae.</title>
        <authorList>
            <person name="Bayburt H."/>
            <person name="Choi B.J."/>
            <person name="Kim J.M."/>
            <person name="Choi D.G."/>
            <person name="Jeon C.O."/>
        </authorList>
    </citation>
    <scope>NUCLEOTIDE SEQUENCE [LARGE SCALE GENOMIC DNA]</scope>
    <source>
        <strain evidence="1 2">G1-22</strain>
    </source>
</reference>